<evidence type="ECO:0000313" key="4">
    <source>
        <dbReference type="Proteomes" id="UP001597511"/>
    </source>
</evidence>
<feature type="domain" description="Outer membrane protein beta-barrel" evidence="2">
    <location>
        <begin position="21"/>
        <end position="173"/>
    </location>
</feature>
<dbReference type="EMBL" id="JBHUOZ010000003">
    <property type="protein sequence ID" value="MFD2922115.1"/>
    <property type="molecule type" value="Genomic_DNA"/>
</dbReference>
<reference evidence="4" key="1">
    <citation type="journal article" date="2019" name="Int. J. Syst. Evol. Microbiol.">
        <title>The Global Catalogue of Microorganisms (GCM) 10K type strain sequencing project: providing services to taxonomists for standard genome sequencing and annotation.</title>
        <authorList>
            <consortium name="The Broad Institute Genomics Platform"/>
            <consortium name="The Broad Institute Genome Sequencing Center for Infectious Disease"/>
            <person name="Wu L."/>
            <person name="Ma J."/>
        </authorList>
    </citation>
    <scope>NUCLEOTIDE SEQUENCE [LARGE SCALE GENOMIC DNA]</scope>
    <source>
        <strain evidence="4">KCTC 23299</strain>
    </source>
</reference>
<evidence type="ECO:0000259" key="2">
    <source>
        <dbReference type="Pfam" id="PF13568"/>
    </source>
</evidence>
<organism evidence="3 4">
    <name type="scientific">Terrimonas rubra</name>
    <dbReference type="NCBI Taxonomy" id="1035890"/>
    <lineage>
        <taxon>Bacteria</taxon>
        <taxon>Pseudomonadati</taxon>
        <taxon>Bacteroidota</taxon>
        <taxon>Chitinophagia</taxon>
        <taxon>Chitinophagales</taxon>
        <taxon>Chitinophagaceae</taxon>
        <taxon>Terrimonas</taxon>
    </lineage>
</organism>
<dbReference type="RefSeq" id="WP_386103509.1">
    <property type="nucleotide sequence ID" value="NZ_JBHUOZ010000003.1"/>
</dbReference>
<evidence type="ECO:0000313" key="3">
    <source>
        <dbReference type="EMBL" id="MFD2922115.1"/>
    </source>
</evidence>
<dbReference type="Pfam" id="PF13568">
    <property type="entry name" value="OMP_b-brl_2"/>
    <property type="match status" value="1"/>
</dbReference>
<keyword evidence="4" id="KW-1185">Reference proteome</keyword>
<dbReference type="Proteomes" id="UP001597511">
    <property type="component" value="Unassembled WGS sequence"/>
</dbReference>
<proteinExistence type="predicted"/>
<dbReference type="InterPro" id="IPR025665">
    <property type="entry name" value="Beta-barrel_OMP_2"/>
</dbReference>
<keyword evidence="1" id="KW-0732">Signal</keyword>
<accession>A0ABW6ACE2</accession>
<name>A0ABW6ACE2_9BACT</name>
<protein>
    <submittedName>
        <fullName evidence="3">Porin family protein</fullName>
    </submittedName>
</protein>
<feature type="signal peptide" evidence="1">
    <location>
        <begin position="1"/>
        <end position="21"/>
    </location>
</feature>
<sequence length="195" mass="21577">MTKKLSMLLLAAIALTQVAMAQFHVGIKGGANITKIDGKSFKDEFSYGYVVAGFAEIGLGRRFSINPEVQFNQFSGTVSEDYKDIYQGVFNSDQSKVKMNYLSIPLVLDYKLLGPLHIQAGPQFSILMNKDKNFLQNGADAFKKGDFALVGGAQIHIRGLRVGGRYVLGLDNMNDIDNKDQWRSQAWQLTVGFAL</sequence>
<evidence type="ECO:0000256" key="1">
    <source>
        <dbReference type="SAM" id="SignalP"/>
    </source>
</evidence>
<comment type="caution">
    <text evidence="3">The sequence shown here is derived from an EMBL/GenBank/DDBJ whole genome shotgun (WGS) entry which is preliminary data.</text>
</comment>
<gene>
    <name evidence="3" type="ORF">ACFS6H_20515</name>
</gene>
<feature type="chain" id="PRO_5045458942" evidence="1">
    <location>
        <begin position="22"/>
        <end position="195"/>
    </location>
</feature>